<dbReference type="Pfam" id="PF08508">
    <property type="entry name" value="DUF1746"/>
    <property type="match status" value="1"/>
</dbReference>
<feature type="region of interest" description="Disordered" evidence="1">
    <location>
        <begin position="75"/>
        <end position="112"/>
    </location>
</feature>
<dbReference type="AlphaFoldDB" id="A0AAF0DTP7"/>
<evidence type="ECO:0000256" key="1">
    <source>
        <dbReference type="SAM" id="MobiDB-lite"/>
    </source>
</evidence>
<dbReference type="Proteomes" id="UP001216638">
    <property type="component" value="Chromosome 1"/>
</dbReference>
<proteinExistence type="predicted"/>
<evidence type="ECO:0000259" key="2">
    <source>
        <dbReference type="Pfam" id="PF08508"/>
    </source>
</evidence>
<name>A0AAF0DTP7_9BASI</name>
<gene>
    <name evidence="3" type="ORF">MBRA1_001234</name>
</gene>
<protein>
    <recommendedName>
        <fullName evidence="2">DUF1746 domain-containing protein</fullName>
    </recommendedName>
</protein>
<keyword evidence="4" id="KW-1185">Reference proteome</keyword>
<reference evidence="3" key="1">
    <citation type="submission" date="2023-03" db="EMBL/GenBank/DDBJ databases">
        <title>Mating type loci evolution in Malassezia.</title>
        <authorList>
            <person name="Coelho M.A."/>
        </authorList>
    </citation>
    <scope>NUCLEOTIDE SEQUENCE</scope>
    <source>
        <strain evidence="3">CBS 14135</strain>
    </source>
</reference>
<evidence type="ECO:0000313" key="3">
    <source>
        <dbReference type="EMBL" id="WFC94601.1"/>
    </source>
</evidence>
<accession>A0AAF0DTP7</accession>
<evidence type="ECO:0000313" key="4">
    <source>
        <dbReference type="Proteomes" id="UP001216638"/>
    </source>
</evidence>
<feature type="domain" description="DUF1746" evidence="2">
    <location>
        <begin position="24"/>
        <end position="53"/>
    </location>
</feature>
<dbReference type="EMBL" id="CP119951">
    <property type="protein sequence ID" value="WFC94601.1"/>
    <property type="molecule type" value="Genomic_DNA"/>
</dbReference>
<sequence>MTFFHVLCAINQLLQDTTPSAPRLLLDFVGQDYPTSKLHLLCVDCVLWFFHMILITIAVEEAKCRIDPHRRNPLDVEATEESAREMNMPPYRDSEEEDVHERLLPSDTTSTHTQGMVDDLEDIVPTTRAPIAQVHWSSLWASEPGASFG</sequence>
<organism evidence="3 4">
    <name type="scientific">Malassezia brasiliensis</name>
    <dbReference type="NCBI Taxonomy" id="1821822"/>
    <lineage>
        <taxon>Eukaryota</taxon>
        <taxon>Fungi</taxon>
        <taxon>Dikarya</taxon>
        <taxon>Basidiomycota</taxon>
        <taxon>Ustilaginomycotina</taxon>
        <taxon>Malasseziomycetes</taxon>
        <taxon>Malasseziales</taxon>
        <taxon>Malasseziaceae</taxon>
        <taxon>Malassezia</taxon>
    </lineage>
</organism>
<dbReference type="InterPro" id="IPR013715">
    <property type="entry name" value="DUF1746"/>
</dbReference>